<feature type="domain" description="SRCR" evidence="19">
    <location>
        <begin position="1171"/>
        <end position="1271"/>
    </location>
</feature>
<feature type="disulfide bond" evidence="15">
    <location>
        <begin position="1699"/>
        <end position="1763"/>
    </location>
</feature>
<keyword evidence="9 15" id="KW-1015">Disulfide bond</keyword>
<dbReference type="FunFam" id="2.60.40.4100:FF:000005">
    <property type="entry name" value="Deleted in malignant brain tumors 1"/>
    <property type="match status" value="1"/>
</dbReference>
<evidence type="ECO:0000256" key="9">
    <source>
        <dbReference type="ARBA" id="ARBA00023157"/>
    </source>
</evidence>
<feature type="disulfide bond" evidence="15">
    <location>
        <begin position="1460"/>
        <end position="1524"/>
    </location>
</feature>
<feature type="disulfide bond" evidence="15">
    <location>
        <begin position="1851"/>
        <end position="1915"/>
    </location>
</feature>
<feature type="disulfide bond" evidence="15">
    <location>
        <begin position="100"/>
        <end position="164"/>
    </location>
</feature>
<evidence type="ECO:0000313" key="22">
    <source>
        <dbReference type="RefSeq" id="XP_035883318.1"/>
    </source>
</evidence>
<feature type="domain" description="SRCR" evidence="19">
    <location>
        <begin position="1308"/>
        <end position="1408"/>
    </location>
</feature>
<dbReference type="PROSITE" id="PS00420">
    <property type="entry name" value="SRCR_1"/>
    <property type="match status" value="14"/>
</dbReference>
<comment type="similarity">
    <text evidence="2">Belongs to the DMBT1 family.</text>
</comment>
<feature type="compositionally biased region" description="Low complexity" evidence="16">
    <location>
        <begin position="1927"/>
        <end position="1960"/>
    </location>
</feature>
<feature type="domain" description="SRCR" evidence="19">
    <location>
        <begin position="1674"/>
        <end position="1774"/>
    </location>
</feature>
<dbReference type="GO" id="GO:0006952">
    <property type="term" value="P:defense response"/>
    <property type="evidence" value="ECO:0007669"/>
    <property type="project" value="TreeGrafter"/>
</dbReference>
<dbReference type="PROSITE" id="PS51034">
    <property type="entry name" value="ZP_2"/>
    <property type="match status" value="1"/>
</dbReference>
<feature type="disulfide bond" evidence="15">
    <location>
        <begin position="939"/>
        <end position="1003"/>
    </location>
</feature>
<feature type="disulfide bond" evidence="15">
    <location>
        <begin position="389"/>
        <end position="399"/>
    </location>
</feature>
<feature type="disulfide bond" evidence="15">
    <location>
        <begin position="1346"/>
        <end position="1407"/>
    </location>
</feature>
<dbReference type="CDD" id="cd00041">
    <property type="entry name" value="CUB"/>
    <property type="match status" value="1"/>
</dbReference>
<feature type="disulfide bond" evidence="15">
    <location>
        <begin position="1895"/>
        <end position="1905"/>
    </location>
</feature>
<dbReference type="InParanoid" id="A0A7E6DVQ6"/>
<dbReference type="GO" id="GO:0016020">
    <property type="term" value="C:membrane"/>
    <property type="evidence" value="ECO:0007669"/>
    <property type="project" value="InterPro"/>
</dbReference>
<feature type="disulfide bond" evidence="15">
    <location>
        <begin position="1712"/>
        <end position="1773"/>
    </location>
</feature>
<evidence type="ECO:0000256" key="12">
    <source>
        <dbReference type="ARBA" id="ARBA00047197"/>
    </source>
</evidence>
<comment type="subcellular location">
    <subcellularLocation>
        <location evidence="1">Secreted</location>
    </subcellularLocation>
</comment>
<feature type="compositionally biased region" description="Low complexity" evidence="16">
    <location>
        <begin position="1281"/>
        <end position="1296"/>
    </location>
</feature>
<dbReference type="KEGG" id="pdic:114497035"/>
<feature type="domain" description="SRCR" evidence="19">
    <location>
        <begin position="540"/>
        <end position="640"/>
    </location>
</feature>
<evidence type="ECO:0000256" key="13">
    <source>
        <dbReference type="ARBA" id="ARBA00047200"/>
    </source>
</evidence>
<dbReference type="InterPro" id="IPR035914">
    <property type="entry name" value="Sperma_CUB_dom_sf"/>
</dbReference>
<feature type="disulfide bond" evidence="15">
    <location>
        <begin position="1120"/>
        <end position="1130"/>
    </location>
</feature>
<dbReference type="SMART" id="SM00042">
    <property type="entry name" value="CUB"/>
    <property type="match status" value="1"/>
</dbReference>
<feature type="domain" description="SRCR" evidence="19">
    <location>
        <begin position="914"/>
        <end position="1014"/>
    </location>
</feature>
<protein>
    <recommendedName>
        <fullName evidence="12">Scavenger receptor cysteine-rich domain-containing protein DMBT1</fullName>
    </recommendedName>
    <alternativeName>
        <fullName evidence="13">Deleted in malignant brain tumors 1 protein</fullName>
    </alternativeName>
    <alternativeName>
        <fullName evidence="11">Hensin</fullName>
    </alternativeName>
</protein>
<evidence type="ECO:0000256" key="8">
    <source>
        <dbReference type="ARBA" id="ARBA00022927"/>
    </source>
</evidence>
<feature type="compositionally biased region" description="Low complexity" evidence="16">
    <location>
        <begin position="1801"/>
        <end position="1818"/>
    </location>
</feature>
<keyword evidence="8" id="KW-0653">Protein transport</keyword>
<feature type="disulfide bond" evidence="15">
    <location>
        <begin position="952"/>
        <end position="1013"/>
    </location>
</feature>
<dbReference type="GO" id="GO:0015031">
    <property type="term" value="P:protein transport"/>
    <property type="evidence" value="ECO:0007669"/>
    <property type="project" value="UniProtKB-KW"/>
</dbReference>
<feature type="disulfide bond" evidence="15">
    <location>
        <begin position="702"/>
        <end position="766"/>
    </location>
</feature>
<dbReference type="CTD" id="1755"/>
<reference evidence="22" key="1">
    <citation type="submission" date="2025-08" db="UniProtKB">
        <authorList>
            <consortium name="RefSeq"/>
        </authorList>
    </citation>
    <scope>IDENTIFICATION</scope>
    <source>
        <tissue evidence="22">Muscle</tissue>
    </source>
</reference>
<feature type="disulfide bond" evidence="15">
    <location>
        <begin position="1196"/>
        <end position="1260"/>
    </location>
</feature>
<dbReference type="OrthoDB" id="536948at2759"/>
<evidence type="ECO:0000256" key="15">
    <source>
        <dbReference type="PROSITE-ProRule" id="PRU00196"/>
    </source>
</evidence>
<dbReference type="Proteomes" id="UP000504628">
    <property type="component" value="Chromosome 5"/>
</dbReference>
<feature type="disulfide bond" evidence="15">
    <location>
        <begin position="1743"/>
        <end position="1753"/>
    </location>
</feature>
<dbReference type="GO" id="GO:0005615">
    <property type="term" value="C:extracellular space"/>
    <property type="evidence" value="ECO:0007669"/>
    <property type="project" value="TreeGrafter"/>
</dbReference>
<dbReference type="InterPro" id="IPR000859">
    <property type="entry name" value="CUB_dom"/>
</dbReference>
<feature type="compositionally biased region" description="Pro residues" evidence="16">
    <location>
        <begin position="1785"/>
        <end position="1800"/>
    </location>
</feature>
<feature type="domain" description="SRCR" evidence="19">
    <location>
        <begin position="1051"/>
        <end position="1151"/>
    </location>
</feature>
<dbReference type="InterPro" id="IPR001190">
    <property type="entry name" value="SRCR"/>
</dbReference>
<feature type="disulfide bond" evidence="15">
    <location>
        <begin position="2085"/>
        <end position="2095"/>
    </location>
</feature>
<accession>A0A7E6DVQ6</accession>
<name>A0A7E6DVQ6_9CHIR</name>
<proteinExistence type="inferred from homology"/>
<evidence type="ECO:0000256" key="2">
    <source>
        <dbReference type="ARBA" id="ARBA00009931"/>
    </source>
</evidence>
<feature type="disulfide bond" evidence="15">
    <location>
        <begin position="345"/>
        <end position="409"/>
    </location>
</feature>
<evidence type="ECO:0000313" key="21">
    <source>
        <dbReference type="Proteomes" id="UP000504628"/>
    </source>
</evidence>
<feature type="disulfide bond" evidence="15">
    <location>
        <begin position="983"/>
        <end position="993"/>
    </location>
</feature>
<feature type="region of interest" description="Disordered" evidence="16">
    <location>
        <begin position="1281"/>
        <end position="1304"/>
    </location>
</feature>
<feature type="domain" description="SRCR" evidence="19">
    <location>
        <begin position="787"/>
        <end position="887"/>
    </location>
</feature>
<evidence type="ECO:0000256" key="3">
    <source>
        <dbReference type="ARBA" id="ARBA00022448"/>
    </source>
</evidence>
<dbReference type="SUPFAM" id="SSF56487">
    <property type="entry name" value="SRCR-like"/>
    <property type="match status" value="15"/>
</dbReference>
<feature type="disulfide bond" evidence="15">
    <location>
        <begin position="1089"/>
        <end position="1150"/>
    </location>
</feature>
<feature type="disulfide bond" evidence="15">
    <location>
        <begin position="1240"/>
        <end position="1250"/>
    </location>
</feature>
<feature type="disulfide bond" evidence="15">
    <location>
        <begin position="1473"/>
        <end position="1534"/>
    </location>
</feature>
<evidence type="ECO:0000259" key="20">
    <source>
        <dbReference type="PROSITE" id="PS51034"/>
    </source>
</evidence>
<comment type="caution">
    <text evidence="14">Lacks conserved residue(s) required for the propagation of feature annotation.</text>
</comment>
<dbReference type="PROSITE" id="PS01180">
    <property type="entry name" value="CUB"/>
    <property type="match status" value="1"/>
</dbReference>
<feature type="domain" description="SRCR" evidence="19">
    <location>
        <begin position="320"/>
        <end position="420"/>
    </location>
</feature>
<keyword evidence="4" id="KW-0217">Developmental protein</keyword>
<feature type="disulfide bond" evidence="15">
    <location>
        <begin position="1864"/>
        <end position="1925"/>
    </location>
</feature>
<organism evidence="21 22">
    <name type="scientific">Phyllostomus discolor</name>
    <name type="common">pale spear-nosed bat</name>
    <dbReference type="NCBI Taxonomy" id="89673"/>
    <lineage>
        <taxon>Eukaryota</taxon>
        <taxon>Metazoa</taxon>
        <taxon>Chordata</taxon>
        <taxon>Craniata</taxon>
        <taxon>Vertebrata</taxon>
        <taxon>Euteleostomi</taxon>
        <taxon>Mammalia</taxon>
        <taxon>Eutheria</taxon>
        <taxon>Laurasiatheria</taxon>
        <taxon>Chiroptera</taxon>
        <taxon>Yangochiroptera</taxon>
        <taxon>Phyllostomidae</taxon>
        <taxon>Phyllostominae</taxon>
        <taxon>Phyllostomus</taxon>
    </lineage>
</organism>
<dbReference type="PANTHER" id="PTHR19331:SF22">
    <property type="entry name" value="DELETED IN MALIGNANT BRAIN TUMORS 1 PROTEIN"/>
    <property type="match status" value="1"/>
</dbReference>
<feature type="compositionally biased region" description="Polar residues" evidence="16">
    <location>
        <begin position="1981"/>
        <end position="2004"/>
    </location>
</feature>
<dbReference type="PRINTS" id="PR00258">
    <property type="entry name" value="SPERACTRCPTR"/>
</dbReference>
<feature type="disulfide bond" evidence="15">
    <location>
        <begin position="113"/>
        <end position="174"/>
    </location>
</feature>
<feature type="region of interest" description="Disordered" evidence="16">
    <location>
        <begin position="1780"/>
        <end position="1818"/>
    </location>
</feature>
<evidence type="ECO:0000259" key="18">
    <source>
        <dbReference type="PROSITE" id="PS01180"/>
    </source>
</evidence>
<feature type="disulfide bond" evidence="15">
    <location>
        <begin position="609"/>
        <end position="619"/>
    </location>
</feature>
<feature type="disulfide bond" evidence="15">
    <location>
        <begin position="2041"/>
        <end position="2105"/>
    </location>
</feature>
<feature type="domain" description="SRCR" evidence="19">
    <location>
        <begin position="430"/>
        <end position="530"/>
    </location>
</feature>
<evidence type="ECO:0000259" key="19">
    <source>
        <dbReference type="PROSITE" id="PS50287"/>
    </source>
</evidence>
<feature type="disulfide bond" evidence="15">
    <location>
        <begin position="455"/>
        <end position="519"/>
    </location>
</feature>
<evidence type="ECO:0000256" key="1">
    <source>
        <dbReference type="ARBA" id="ARBA00004613"/>
    </source>
</evidence>
<evidence type="ECO:0000256" key="5">
    <source>
        <dbReference type="ARBA" id="ARBA00022525"/>
    </source>
</evidence>
<dbReference type="FunFam" id="3.10.250.10:FF:000006">
    <property type="entry name" value="neurotrypsin isoform X2"/>
    <property type="match status" value="3"/>
</dbReference>
<feature type="disulfide bond" evidence="15">
    <location>
        <begin position="238"/>
        <end position="299"/>
    </location>
</feature>
<feature type="disulfide bond" evidence="15">
    <location>
        <begin position="225"/>
        <end position="289"/>
    </location>
</feature>
<keyword evidence="6 17" id="KW-0732">Signal</keyword>
<feature type="chain" id="PRO_5029015514" description="Scavenger receptor cysteine-rich domain-containing protein DMBT1" evidence="17">
    <location>
        <begin position="19"/>
        <end position="2410"/>
    </location>
</feature>
<dbReference type="SMART" id="SM00241">
    <property type="entry name" value="ZP"/>
    <property type="match status" value="1"/>
</dbReference>
<feature type="disulfide bond" evidence="15">
    <location>
        <begin position="746"/>
        <end position="756"/>
    </location>
</feature>
<feature type="domain" description="SRCR" evidence="19">
    <location>
        <begin position="200"/>
        <end position="300"/>
    </location>
</feature>
<feature type="disulfide bond" evidence="15">
    <location>
        <begin position="269"/>
        <end position="279"/>
    </location>
</feature>
<dbReference type="Gene3D" id="2.60.120.290">
    <property type="entry name" value="Spermadhesin, CUB domain"/>
    <property type="match status" value="1"/>
</dbReference>
<dbReference type="Gene3D" id="3.10.250.10">
    <property type="entry name" value="SRCR-like domain"/>
    <property type="match status" value="15"/>
</dbReference>
<feature type="domain" description="SRCR" evidence="19">
    <location>
        <begin position="75"/>
        <end position="175"/>
    </location>
</feature>
<gene>
    <name evidence="22" type="primary">DMBT1</name>
</gene>
<feature type="disulfide bond" evidence="15">
    <location>
        <begin position="144"/>
        <end position="154"/>
    </location>
</feature>
<dbReference type="InterPro" id="IPR042235">
    <property type="entry name" value="ZP-C_dom"/>
</dbReference>
<feature type="disulfide bond" evidence="15">
    <location>
        <begin position="1076"/>
        <end position="1140"/>
    </location>
</feature>
<keyword evidence="3" id="KW-0813">Transport</keyword>
<evidence type="ECO:0000256" key="6">
    <source>
        <dbReference type="ARBA" id="ARBA00022729"/>
    </source>
</evidence>
<dbReference type="FunFam" id="3.10.250.10:FF:000003">
    <property type="entry name" value="Deleted in malignant brain tumors 1"/>
    <property type="match status" value="12"/>
</dbReference>
<dbReference type="GO" id="GO:0031012">
    <property type="term" value="C:extracellular matrix"/>
    <property type="evidence" value="ECO:0007669"/>
    <property type="project" value="TreeGrafter"/>
</dbReference>
<feature type="disulfide bond" evidence="15">
    <location>
        <begin position="715"/>
        <end position="776"/>
    </location>
</feature>
<keyword evidence="10" id="KW-0325">Glycoprotein</keyword>
<feature type="disulfide bond" evidence="15">
    <location>
        <begin position="468"/>
        <end position="529"/>
    </location>
</feature>
<keyword evidence="7" id="KW-0677">Repeat</keyword>
<dbReference type="GeneID" id="114497035"/>
<dbReference type="FunFam" id="2.60.120.290:FF:000005">
    <property type="entry name" value="Procollagen C-endopeptidase enhancer 1"/>
    <property type="match status" value="1"/>
</dbReference>
<evidence type="ECO:0000256" key="11">
    <source>
        <dbReference type="ARBA" id="ARBA00030560"/>
    </source>
</evidence>
<feature type="domain" description="SRCR" evidence="19">
    <location>
        <begin position="1435"/>
        <end position="1535"/>
    </location>
</feature>
<feature type="disulfide bond" evidence="15">
    <location>
        <begin position="812"/>
        <end position="876"/>
    </location>
</feature>
<dbReference type="InterPro" id="IPR055355">
    <property type="entry name" value="ZP-C"/>
</dbReference>
<dbReference type="SUPFAM" id="SSF49854">
    <property type="entry name" value="Spermadhesin, CUB domain"/>
    <property type="match status" value="1"/>
</dbReference>
<dbReference type="PROSITE" id="PS50287">
    <property type="entry name" value="SRCR_2"/>
    <property type="match status" value="15"/>
</dbReference>
<dbReference type="InterPro" id="IPR001507">
    <property type="entry name" value="ZP_dom"/>
</dbReference>
<evidence type="ECO:0000256" key="16">
    <source>
        <dbReference type="SAM" id="MobiDB-lite"/>
    </source>
</evidence>
<feature type="disulfide bond" evidence="15">
    <location>
        <begin position="825"/>
        <end position="886"/>
    </location>
</feature>
<keyword evidence="21" id="KW-1185">Reference proteome</keyword>
<keyword evidence="5" id="KW-0964">Secreted</keyword>
<sequence>MGISRLILQMCLFGQVLSSVSVTPTREDSSETTFGRTHVSTGSFTRLWEASDASASAGASSGQWTARTTDYGLPVRLVNGSDQCQGRVELLYQGSWGTVCDDNWDIQDAEVVCRQLGCGQAVSAPGEAFFGQGSGNILLGTVDCSGRESSLSSCPNGGWNRHECRHREDAGVVCSASVLSTEGPQTTAAEGFGTEGGLDLRLVNGGERCQGRVEVLYRGSWGTVCDDDWDLNDANVVCRQLGCGWAMSAPGSARFGQGSGPIVLDDVRCSGHESYLWSCPHQGWNSHNCNHGEDAGVICSAAQSHLTPWPGFGTEGGLDLRLVNGGEQCQGRVEVLYRGSWGTVCDDDWDINDANVVCRQLGCGWAMSAPGSARFGQGSGPIVLDNVRCSGHESYLWSCPHQGWNSHNCNHGEDAGVICSGFGTEGGLDLRLVNGGERCQGRVEVLYRGSWGTVCDDDWDINDANVVCRQLGCGWATYAPGNARFGQGSGPIVLDDVRCSGHESYLWSCPHRGWNSHNCNHWEDASVICSGFGTEGGLDLRLVNGGERCQGRVEVLYQGSWGTVCDDDWDINDANVVCRQLGCGWATSAPGSARFGQGSGPIVLDDVRCSGHESYLWSCPHQGWNSHNCNHGEDAGVICSAAQSHSTPWPGTWPNTAPASAPGSTDSGFGTEGGLDLRLVNGGERCQGRVEVLYRGSWGTVCDDDWDINDANVVCRQLGCGWATYAPGNARFGQGSGPIVLDDVRCSGHESYLWSCPHRGWNSHNCNHWEDASVICSGFGTEGSLDLRLVNGGERCQGRVEVLYRGSWGTVCDDDWDINDANVVCRQLGCGWATYAPGNARFGQGSGPIVLDDVRCSGYESYLWNCPHRGWNSHNCNHGEDAGVICSDTWPSTSTTWAPGNTDSGFGTEGSLDLRLVNGGERCQGRVEVLYRGSWGTVCDDDWDINDANVVCRQLGCGWATYAPGSARFGQGSGPIVLDDVRCSGYESYLWSCPHRGWNSHNCNHGEDAGVICSAAQSHSTAWPDTWPSTSTTWAPGSTDSGFGTEGSLDLRLVNGGERCQGRVEVLYRGSWGTVCDDDWDINDANVVCRQLGCGWATYAPGNARFGQGSGPIVLDDVRCSGYESYLWNCPHRGWNSHNCNHGEDAGVICSAAQSHSTAWPGFGTEGALDLRLVNGGERCQGRVEVLYRGSWGTVCDDDWDLNDANVVCRQLGCGWATSAPGSARFGQGSGPIVLDDVRCSGYESYLWNCPHRGWNSHNCNHGEDAGVICSAAQSHSTSWPDTWPSTSTPWAPGSTDSGNRTEGGLDLRLVNGGERCQGRVEVLYQGSWGTVCDDDWDINDANVVCRQLGCGWATYAPGSARFGQGSGPIVLDDVRCSGYESYLWNCPHRGWNSHNCNHGEDAGVICSAAGYQSTATPDWWYTSPSYGPNSSLALRLVNGSDQCQGRVEVLYQGSWGTVCDDDWGLNDANVVCRQLGCGWATWAPGNAQFGQGSGPIVLDNVRCSGHESYLWNCPHNGWNVHNCGHYEDAGVICSGVDGSPEAGPSDENFHCGGLLTNASGSFTSPWYPEKHPTNVTCAWDIQVDDRAHVKLTFDMLALESTHGCPHDFVEIFDGPWNESLSLGRFCSGTTPVFTSSSNHLTVVFHSTDTVTNSGFHATYESIMQDENNTDVALRLASGSHRCEGRVELRHNGTWGTVCDDGWDLHDAQVVCGQLACGRAVSAPRGAHFDPGWGPIALDNVECVGTEDRLWQCPHGGWFSHDCGHHEDASVICSAALPSSTPPAAGSPPAPAHFPKPTEVPTPTAADVAPEPAETAPADADDLSMIRLVGGSNRCEGRVEVYHNGTWGTVCDDLWDIHAARVVCQQLGCGESVGAPGSGRFGAGTGHILLDDLQCRGDETTLGQCQHRGLSVHNCGHHEDAGAVCSASTTGTATSPASISTAPTSTADTSAVSAGVTSSSDVPSTSAEEDYPSDTAPTAGEVSSSPATDLISTELTPSPVTTSVGEEMVPLPDPRLRLAGGRSRCEGRVEVWNQGVWGTVCDDHWNIRNARVVCRLLGCGRALSAPGRCHFGPGSGPILLDDVRCAGTEDALDRCAHSGWARHNCRHREDAGAVCAGGADSVVPKDHATLSCSPHLFRVTVDRGYLRRLGFSSWDVHLNDEFCRPQVTGRYLIFSIPYGHCGTIQQESSGSVSYSNSIRGHRVRGHPGRIVVRHKVPQLKFTCTVDGPSAIEIVPGEDSPRQGASYDVSISFLELPMSPQEGSRGPYYANQRKEVFLEATLHGPDRHLRLFVDTCVASPDPQDFTTIKYDLIRQGCIKDNTYVTLHSHGNTAKFKFDAFSFLSSYDVVYLQCKVAVCQAGDPSSRCSQGCVGRSQRSVGPVGATEERAEHFQMVGPLEIQRGTSRSKHFV</sequence>
<evidence type="ECO:0000256" key="14">
    <source>
        <dbReference type="PROSITE-ProRule" id="PRU00059"/>
    </source>
</evidence>
<feature type="disulfide bond" evidence="15">
    <location>
        <begin position="856"/>
        <end position="866"/>
    </location>
</feature>
<dbReference type="Gene3D" id="2.60.40.4100">
    <property type="entry name" value="Zona pellucida, ZP-C domain"/>
    <property type="match status" value="1"/>
</dbReference>
<evidence type="ECO:0000256" key="10">
    <source>
        <dbReference type="ARBA" id="ARBA00023180"/>
    </source>
</evidence>
<feature type="region of interest" description="Disordered" evidence="16">
    <location>
        <begin position="1927"/>
        <end position="2012"/>
    </location>
</feature>
<feature type="domain" description="CUB" evidence="18">
    <location>
        <begin position="1552"/>
        <end position="1663"/>
    </location>
</feature>
<feature type="domain" description="SRCR" evidence="19">
    <location>
        <begin position="1826"/>
        <end position="1926"/>
    </location>
</feature>
<dbReference type="InterPro" id="IPR036772">
    <property type="entry name" value="SRCR-like_dom_sf"/>
</dbReference>
<dbReference type="Pfam" id="PF23344">
    <property type="entry name" value="ZP-N"/>
    <property type="match status" value="1"/>
</dbReference>
<dbReference type="InterPro" id="IPR055356">
    <property type="entry name" value="ZP-N"/>
</dbReference>
<feature type="disulfide bond" evidence="15">
    <location>
        <begin position="358"/>
        <end position="419"/>
    </location>
</feature>
<dbReference type="Gene3D" id="2.60.40.3210">
    <property type="entry name" value="Zona pellucida, ZP-N domain"/>
    <property type="match status" value="1"/>
</dbReference>
<dbReference type="PANTHER" id="PTHR19331">
    <property type="entry name" value="SCAVENGER RECEPTOR DOMAIN-CONTAINING"/>
    <property type="match status" value="1"/>
</dbReference>
<feature type="signal peptide" evidence="17">
    <location>
        <begin position="1"/>
        <end position="18"/>
    </location>
</feature>
<feature type="disulfide bond" evidence="15">
    <location>
        <begin position="1209"/>
        <end position="1270"/>
    </location>
</feature>
<feature type="domain" description="SRCR" evidence="19">
    <location>
        <begin position="677"/>
        <end position="777"/>
    </location>
</feature>
<feature type="domain" description="ZP" evidence="20">
    <location>
        <begin position="2131"/>
        <end position="2373"/>
    </location>
</feature>
<feature type="disulfide bond" evidence="15">
    <location>
        <begin position="1504"/>
        <end position="1514"/>
    </location>
</feature>
<feature type="disulfide bond" evidence="15">
    <location>
        <begin position="499"/>
        <end position="509"/>
    </location>
</feature>
<feature type="domain" description="SRCR" evidence="19">
    <location>
        <begin position="2016"/>
        <end position="2116"/>
    </location>
</feature>
<dbReference type="SMART" id="SM00202">
    <property type="entry name" value="SR"/>
    <property type="match status" value="15"/>
</dbReference>
<feature type="disulfide bond" evidence="15">
    <location>
        <begin position="1333"/>
        <end position="1397"/>
    </location>
</feature>
<feature type="disulfide bond" evidence="15">
    <location>
        <begin position="578"/>
        <end position="639"/>
    </location>
</feature>
<feature type="disulfide bond" evidence="15">
    <location>
        <begin position="1377"/>
        <end position="1387"/>
    </location>
</feature>
<dbReference type="RefSeq" id="XP_035883318.1">
    <property type="nucleotide sequence ID" value="XM_036027425.1"/>
</dbReference>
<dbReference type="Pfam" id="PF00100">
    <property type="entry name" value="Zona_pellucida"/>
    <property type="match status" value="1"/>
</dbReference>
<dbReference type="Pfam" id="PF00431">
    <property type="entry name" value="CUB"/>
    <property type="match status" value="1"/>
</dbReference>
<dbReference type="Pfam" id="PF00530">
    <property type="entry name" value="SRCR"/>
    <property type="match status" value="15"/>
</dbReference>
<evidence type="ECO:0000256" key="4">
    <source>
        <dbReference type="ARBA" id="ARBA00022473"/>
    </source>
</evidence>
<evidence type="ECO:0000256" key="17">
    <source>
        <dbReference type="SAM" id="SignalP"/>
    </source>
</evidence>
<evidence type="ECO:0000256" key="7">
    <source>
        <dbReference type="ARBA" id="ARBA00022737"/>
    </source>
</evidence>
<feature type="disulfide bond" evidence="15">
    <location>
        <begin position="2054"/>
        <end position="2115"/>
    </location>
</feature>
<feature type="disulfide bond" evidence="15">
    <location>
        <begin position="565"/>
        <end position="629"/>
    </location>
</feature>